<evidence type="ECO:0000256" key="3">
    <source>
        <dbReference type="ARBA" id="ARBA00023163"/>
    </source>
</evidence>
<evidence type="ECO:0000256" key="4">
    <source>
        <dbReference type="PROSITE-ProRule" id="PRU00335"/>
    </source>
</evidence>
<dbReference type="PANTHER" id="PTHR30055">
    <property type="entry name" value="HTH-TYPE TRANSCRIPTIONAL REGULATOR RUTR"/>
    <property type="match status" value="1"/>
</dbReference>
<evidence type="ECO:0000256" key="2">
    <source>
        <dbReference type="ARBA" id="ARBA00023125"/>
    </source>
</evidence>
<dbReference type="EMBL" id="BAAANY010000002">
    <property type="protein sequence ID" value="GAA1661750.1"/>
    <property type="molecule type" value="Genomic_DNA"/>
</dbReference>
<name>A0ABP4S0R9_9ACTN</name>
<feature type="domain" description="HTH tetR-type" evidence="5">
    <location>
        <begin position="17"/>
        <end position="76"/>
    </location>
</feature>
<dbReference type="Gene3D" id="1.10.357.10">
    <property type="entry name" value="Tetracycline Repressor, domain 2"/>
    <property type="match status" value="1"/>
</dbReference>
<evidence type="ECO:0000313" key="6">
    <source>
        <dbReference type="EMBL" id="GAA1661750.1"/>
    </source>
</evidence>
<keyword evidence="7" id="KW-1185">Reference proteome</keyword>
<keyword evidence="2 4" id="KW-0238">DNA-binding</keyword>
<dbReference type="Pfam" id="PF00440">
    <property type="entry name" value="TetR_N"/>
    <property type="match status" value="1"/>
</dbReference>
<keyword evidence="1" id="KW-0805">Transcription regulation</keyword>
<gene>
    <name evidence="6" type="ORF">GCM10009765_09100</name>
</gene>
<dbReference type="InterPro" id="IPR001647">
    <property type="entry name" value="HTH_TetR"/>
</dbReference>
<dbReference type="InterPro" id="IPR050109">
    <property type="entry name" value="HTH-type_TetR-like_transc_reg"/>
</dbReference>
<protein>
    <recommendedName>
        <fullName evidence="5">HTH tetR-type domain-containing protein</fullName>
    </recommendedName>
</protein>
<evidence type="ECO:0000256" key="1">
    <source>
        <dbReference type="ARBA" id="ARBA00023015"/>
    </source>
</evidence>
<evidence type="ECO:0000313" key="7">
    <source>
        <dbReference type="Proteomes" id="UP001500618"/>
    </source>
</evidence>
<dbReference type="SUPFAM" id="SSF46689">
    <property type="entry name" value="Homeodomain-like"/>
    <property type="match status" value="1"/>
</dbReference>
<dbReference type="InterPro" id="IPR009057">
    <property type="entry name" value="Homeodomain-like_sf"/>
</dbReference>
<organism evidence="6 7">
    <name type="scientific">Fodinicola feengrottensis</name>
    <dbReference type="NCBI Taxonomy" id="435914"/>
    <lineage>
        <taxon>Bacteria</taxon>
        <taxon>Bacillati</taxon>
        <taxon>Actinomycetota</taxon>
        <taxon>Actinomycetes</taxon>
        <taxon>Mycobacteriales</taxon>
        <taxon>Fodinicola</taxon>
    </lineage>
</organism>
<proteinExistence type="predicted"/>
<dbReference type="Proteomes" id="UP001500618">
    <property type="component" value="Unassembled WGS sequence"/>
</dbReference>
<evidence type="ECO:0000259" key="5">
    <source>
        <dbReference type="PROSITE" id="PS50977"/>
    </source>
</evidence>
<dbReference type="PROSITE" id="PS50977">
    <property type="entry name" value="HTH_TETR_2"/>
    <property type="match status" value="1"/>
</dbReference>
<dbReference type="PRINTS" id="PR00455">
    <property type="entry name" value="HTHTETR"/>
</dbReference>
<feature type="DNA-binding region" description="H-T-H motif" evidence="4">
    <location>
        <begin position="39"/>
        <end position="58"/>
    </location>
</feature>
<reference evidence="7" key="1">
    <citation type="journal article" date="2019" name="Int. J. Syst. Evol. Microbiol.">
        <title>The Global Catalogue of Microorganisms (GCM) 10K type strain sequencing project: providing services to taxonomists for standard genome sequencing and annotation.</title>
        <authorList>
            <consortium name="The Broad Institute Genomics Platform"/>
            <consortium name="The Broad Institute Genome Sequencing Center for Infectious Disease"/>
            <person name="Wu L."/>
            <person name="Ma J."/>
        </authorList>
    </citation>
    <scope>NUCLEOTIDE SEQUENCE [LARGE SCALE GENOMIC DNA]</scope>
    <source>
        <strain evidence="7">JCM 14718</strain>
    </source>
</reference>
<dbReference type="RefSeq" id="WP_163567271.1">
    <property type="nucleotide sequence ID" value="NZ_BAAANY010000002.1"/>
</dbReference>
<sequence>MTEDIAIAPSLADEQRDLARSRILRAAGTALATRGLAATIDDVAEEAGVNRRTVFRHFSTRDNLFAAAIQAGIARYGQRIPPAPESSDLRSWLLDLLVVTHRLNAENGHVFWELSALQPDNLSDELAAAATDCRASRNRFATAVTARLWNARHGHENPPEWLVDAIAVQLSGFTTQALSGDLGRTPDEVAHICAHTVEATLTAALNEVAWSDVSSL</sequence>
<keyword evidence="3" id="KW-0804">Transcription</keyword>
<accession>A0ABP4S0R9</accession>
<comment type="caution">
    <text evidence="6">The sequence shown here is derived from an EMBL/GenBank/DDBJ whole genome shotgun (WGS) entry which is preliminary data.</text>
</comment>
<dbReference type="PANTHER" id="PTHR30055:SF234">
    <property type="entry name" value="HTH-TYPE TRANSCRIPTIONAL REGULATOR BETI"/>
    <property type="match status" value="1"/>
</dbReference>